<sequence length="123" mass="12779">MPMLCRSAIAMLTLAAATAAHGSPADKLLQDGNFLRGQRLLAQYQCAACHRIPGVEGRQGGDGPALAATGRAAYIAGHLPNTPAMLARFIEDPPLVKPGTAMPALGVTADDARDMAAYLGRLR</sequence>
<evidence type="ECO:0000313" key="7">
    <source>
        <dbReference type="EMBL" id="MRV73621.1"/>
    </source>
</evidence>
<proteinExistence type="predicted"/>
<dbReference type="Gene3D" id="1.10.760.10">
    <property type="entry name" value="Cytochrome c-like domain"/>
    <property type="match status" value="1"/>
</dbReference>
<feature type="signal peptide" evidence="5">
    <location>
        <begin position="1"/>
        <end position="22"/>
    </location>
</feature>
<feature type="domain" description="Cytochrome c" evidence="6">
    <location>
        <begin position="32"/>
        <end position="123"/>
    </location>
</feature>
<comment type="caution">
    <text evidence="7">The sequence shown here is derived from an EMBL/GenBank/DDBJ whole genome shotgun (WGS) entry which is preliminary data.</text>
</comment>
<dbReference type="GO" id="GO:0020037">
    <property type="term" value="F:heme binding"/>
    <property type="evidence" value="ECO:0007669"/>
    <property type="project" value="InterPro"/>
</dbReference>
<keyword evidence="3 4" id="KW-0408">Iron</keyword>
<evidence type="ECO:0000256" key="2">
    <source>
        <dbReference type="ARBA" id="ARBA00022723"/>
    </source>
</evidence>
<accession>A0A7X2LTS8</accession>
<feature type="chain" id="PRO_5031168593" evidence="5">
    <location>
        <begin position="23"/>
        <end position="123"/>
    </location>
</feature>
<evidence type="ECO:0000313" key="8">
    <source>
        <dbReference type="Proteomes" id="UP000446768"/>
    </source>
</evidence>
<evidence type="ECO:0000256" key="3">
    <source>
        <dbReference type="ARBA" id="ARBA00023004"/>
    </source>
</evidence>
<evidence type="ECO:0000256" key="4">
    <source>
        <dbReference type="PROSITE-ProRule" id="PRU00433"/>
    </source>
</evidence>
<dbReference type="PROSITE" id="PS51007">
    <property type="entry name" value="CYTC"/>
    <property type="match status" value="1"/>
</dbReference>
<dbReference type="InterPro" id="IPR036909">
    <property type="entry name" value="Cyt_c-like_dom_sf"/>
</dbReference>
<dbReference type="Pfam" id="PF00034">
    <property type="entry name" value="Cytochrom_C"/>
    <property type="match status" value="1"/>
</dbReference>
<dbReference type="InterPro" id="IPR009056">
    <property type="entry name" value="Cyt_c-like_dom"/>
</dbReference>
<protein>
    <submittedName>
        <fullName evidence="7">C-type cytochrome</fullName>
    </submittedName>
</protein>
<keyword evidence="1 4" id="KW-0349">Heme</keyword>
<dbReference type="SUPFAM" id="SSF46626">
    <property type="entry name" value="Cytochrome c"/>
    <property type="match status" value="1"/>
</dbReference>
<dbReference type="Proteomes" id="UP000446768">
    <property type="component" value="Unassembled WGS sequence"/>
</dbReference>
<dbReference type="GO" id="GO:0009055">
    <property type="term" value="F:electron transfer activity"/>
    <property type="evidence" value="ECO:0007669"/>
    <property type="project" value="InterPro"/>
</dbReference>
<keyword evidence="5" id="KW-0732">Signal</keyword>
<dbReference type="AlphaFoldDB" id="A0A7X2LTS8"/>
<organism evidence="7 8">
    <name type="scientific">Pseudoduganella rivuli</name>
    <dbReference type="NCBI Taxonomy" id="2666085"/>
    <lineage>
        <taxon>Bacteria</taxon>
        <taxon>Pseudomonadati</taxon>
        <taxon>Pseudomonadota</taxon>
        <taxon>Betaproteobacteria</taxon>
        <taxon>Burkholderiales</taxon>
        <taxon>Oxalobacteraceae</taxon>
        <taxon>Telluria group</taxon>
        <taxon>Pseudoduganella</taxon>
    </lineage>
</organism>
<evidence type="ECO:0000256" key="5">
    <source>
        <dbReference type="SAM" id="SignalP"/>
    </source>
</evidence>
<dbReference type="GO" id="GO:0046872">
    <property type="term" value="F:metal ion binding"/>
    <property type="evidence" value="ECO:0007669"/>
    <property type="project" value="UniProtKB-KW"/>
</dbReference>
<keyword evidence="8" id="KW-1185">Reference proteome</keyword>
<reference evidence="7 8" key="1">
    <citation type="submission" date="2019-11" db="EMBL/GenBank/DDBJ databases">
        <title>Novel species isolated from a subtropical stream in China.</title>
        <authorList>
            <person name="Lu H."/>
        </authorList>
    </citation>
    <scope>NUCLEOTIDE SEQUENCE [LARGE SCALE GENOMIC DNA]</scope>
    <source>
        <strain evidence="7 8">FT92W</strain>
    </source>
</reference>
<gene>
    <name evidence="7" type="ORF">GJ700_18070</name>
</gene>
<keyword evidence="2 4" id="KW-0479">Metal-binding</keyword>
<evidence type="ECO:0000259" key="6">
    <source>
        <dbReference type="PROSITE" id="PS51007"/>
    </source>
</evidence>
<name>A0A7X2LTS8_9BURK</name>
<dbReference type="EMBL" id="WKJJ01000011">
    <property type="protein sequence ID" value="MRV73621.1"/>
    <property type="molecule type" value="Genomic_DNA"/>
</dbReference>
<evidence type="ECO:0000256" key="1">
    <source>
        <dbReference type="ARBA" id="ARBA00022617"/>
    </source>
</evidence>